<comment type="caution">
    <text evidence="1">The sequence shown here is derived from an EMBL/GenBank/DDBJ whole genome shotgun (WGS) entry which is preliminary data.</text>
</comment>
<dbReference type="AlphaFoldDB" id="A0A9Q1F375"/>
<proteinExistence type="predicted"/>
<evidence type="ECO:0000313" key="1">
    <source>
        <dbReference type="EMBL" id="KAJ8350160.1"/>
    </source>
</evidence>
<organism evidence="1 2">
    <name type="scientific">Synaphobranchus kaupii</name>
    <name type="common">Kaup's arrowtooth eel</name>
    <dbReference type="NCBI Taxonomy" id="118154"/>
    <lineage>
        <taxon>Eukaryota</taxon>
        <taxon>Metazoa</taxon>
        <taxon>Chordata</taxon>
        <taxon>Craniata</taxon>
        <taxon>Vertebrata</taxon>
        <taxon>Euteleostomi</taxon>
        <taxon>Actinopterygii</taxon>
        <taxon>Neopterygii</taxon>
        <taxon>Teleostei</taxon>
        <taxon>Anguilliformes</taxon>
        <taxon>Synaphobranchidae</taxon>
        <taxon>Synaphobranchus</taxon>
    </lineage>
</organism>
<name>A0A9Q1F375_SYNKA</name>
<evidence type="ECO:0000313" key="2">
    <source>
        <dbReference type="Proteomes" id="UP001152622"/>
    </source>
</evidence>
<keyword evidence="2" id="KW-1185">Reference proteome</keyword>
<accession>A0A9Q1F375</accession>
<dbReference type="Proteomes" id="UP001152622">
    <property type="component" value="Chromosome 9"/>
</dbReference>
<reference evidence="1" key="1">
    <citation type="journal article" date="2023" name="Science">
        <title>Genome structures resolve the early diversification of teleost fishes.</title>
        <authorList>
            <person name="Parey E."/>
            <person name="Louis A."/>
            <person name="Montfort J."/>
            <person name="Bouchez O."/>
            <person name="Roques C."/>
            <person name="Iampietro C."/>
            <person name="Lluch J."/>
            <person name="Castinel A."/>
            <person name="Donnadieu C."/>
            <person name="Desvignes T."/>
            <person name="Floi Bucao C."/>
            <person name="Jouanno E."/>
            <person name="Wen M."/>
            <person name="Mejri S."/>
            <person name="Dirks R."/>
            <person name="Jansen H."/>
            <person name="Henkel C."/>
            <person name="Chen W.J."/>
            <person name="Zahm M."/>
            <person name="Cabau C."/>
            <person name="Klopp C."/>
            <person name="Thompson A.W."/>
            <person name="Robinson-Rechavi M."/>
            <person name="Braasch I."/>
            <person name="Lecointre G."/>
            <person name="Bobe J."/>
            <person name="Postlethwait J.H."/>
            <person name="Berthelot C."/>
            <person name="Roest Crollius H."/>
            <person name="Guiguen Y."/>
        </authorList>
    </citation>
    <scope>NUCLEOTIDE SEQUENCE</scope>
    <source>
        <strain evidence="1">WJC10195</strain>
    </source>
</reference>
<gene>
    <name evidence="1" type="ORF">SKAU_G00252900</name>
</gene>
<protein>
    <submittedName>
        <fullName evidence="1">Uncharacterized protein</fullName>
    </submittedName>
</protein>
<dbReference type="EMBL" id="JAINUF010000009">
    <property type="protein sequence ID" value="KAJ8350160.1"/>
    <property type="molecule type" value="Genomic_DNA"/>
</dbReference>
<sequence>MLAAKTSCNILFIRPFPPALHLVSYAGRHAAEMADLPKGISYNLSLRPLPPGAAIAAVRRPPSSQSALAQSGLRCGSDTMITTPARRCL</sequence>